<evidence type="ECO:0000313" key="4">
    <source>
        <dbReference type="EMBL" id="SPO39495.1"/>
    </source>
</evidence>
<evidence type="ECO:0008006" key="6">
    <source>
        <dbReference type="Google" id="ProtNLM"/>
    </source>
</evidence>
<dbReference type="AlphaFoldDB" id="A0A5C3F6Y1"/>
<keyword evidence="3" id="KW-0732">Signal</keyword>
<keyword evidence="2" id="KW-0812">Transmembrane</keyword>
<feature type="compositionally biased region" description="Basic residues" evidence="1">
    <location>
        <begin position="63"/>
        <end position="73"/>
    </location>
</feature>
<dbReference type="EMBL" id="OOIP01000014">
    <property type="protein sequence ID" value="SPO39495.1"/>
    <property type="molecule type" value="Genomic_DNA"/>
</dbReference>
<name>A0A5C3F6Y1_9BASI</name>
<dbReference type="InterPro" id="IPR029058">
    <property type="entry name" value="AB_hydrolase_fold"/>
</dbReference>
<dbReference type="OrthoDB" id="5985073at2759"/>
<feature type="signal peptide" evidence="3">
    <location>
        <begin position="1"/>
        <end position="21"/>
    </location>
</feature>
<feature type="region of interest" description="Disordered" evidence="1">
    <location>
        <begin position="21"/>
        <end position="42"/>
    </location>
</feature>
<proteinExistence type="predicted"/>
<dbReference type="Proteomes" id="UP000323386">
    <property type="component" value="Unassembled WGS sequence"/>
</dbReference>
<feature type="transmembrane region" description="Helical" evidence="2">
    <location>
        <begin position="518"/>
        <end position="541"/>
    </location>
</feature>
<feature type="region of interest" description="Disordered" evidence="1">
    <location>
        <begin position="54"/>
        <end position="73"/>
    </location>
</feature>
<feature type="region of interest" description="Disordered" evidence="1">
    <location>
        <begin position="485"/>
        <end position="507"/>
    </location>
</feature>
<evidence type="ECO:0000256" key="3">
    <source>
        <dbReference type="SAM" id="SignalP"/>
    </source>
</evidence>
<keyword evidence="2" id="KW-0472">Membrane</keyword>
<evidence type="ECO:0000256" key="1">
    <source>
        <dbReference type="SAM" id="MobiDB-lite"/>
    </source>
</evidence>
<reference evidence="4 5" key="1">
    <citation type="submission" date="2018-03" db="EMBL/GenBank/DDBJ databases">
        <authorList>
            <person name="Guldener U."/>
        </authorList>
    </citation>
    <scope>NUCLEOTIDE SEQUENCE [LARGE SCALE GENOMIC DNA]</scope>
    <source>
        <strain evidence="4 5">DAOM196992</strain>
    </source>
</reference>
<sequence length="562" mass="61227">MKIAISTLLLPVLALASSAAAQQQQQQQKQPSPQQRSLGQDRLDAPLAAAAADLLPRSQPARSTRRGPTRTQKVVKRQAQYQYIADEAPNDPVKAAQDIQTIPGVPNANSPVQTDALIVQGDGNTANPPGLEQVPFVATPTATDLAQQLGITDGDTAWQALPDLEGFTLNRTFVAYQGLIMPFYITNNYQPGADNSAIKRVIMTMPGKPRDAWNYANLFRNALSVAANNPANGVNPAEVAILAPAWMNQNDKSAGAVGPNELYFHGSQWQRGGNSRNENVKPGISTYAVMDNLTDWLFLSGEFPNLHQVVVGGHSMGGQATHRYALLKKRKSYDPNMQYWVGNPGSWAWIDGERPYANASCGGVDVWPYGLGNYSAIPRYARYDVKDGHDEVVQRYLGRKVHYALGLLDTGAGDTHCEALTQGGSHLDRGSQFVMMLGRQAGGFPSSHSLDVIEGTSHQDYPMIRADKSVARIFVADYNTSYPSLTDTSNPGDKTEKTKATKLPNGKKAFATPAHEKAAWSLLGGSLALVAIFFTVLPWMFRANLDKYESQGWETESKRKLL</sequence>
<keyword evidence="2" id="KW-1133">Transmembrane helix</keyword>
<evidence type="ECO:0000313" key="5">
    <source>
        <dbReference type="Proteomes" id="UP000323386"/>
    </source>
</evidence>
<gene>
    <name evidence="4" type="ORF">PSFLO_04976</name>
</gene>
<accession>A0A5C3F6Y1</accession>
<organism evidence="4 5">
    <name type="scientific">Pseudozyma flocculosa</name>
    <dbReference type="NCBI Taxonomy" id="84751"/>
    <lineage>
        <taxon>Eukaryota</taxon>
        <taxon>Fungi</taxon>
        <taxon>Dikarya</taxon>
        <taxon>Basidiomycota</taxon>
        <taxon>Ustilaginomycotina</taxon>
        <taxon>Ustilaginomycetes</taxon>
        <taxon>Ustilaginales</taxon>
        <taxon>Ustilaginaceae</taxon>
        <taxon>Pseudozyma</taxon>
    </lineage>
</organism>
<protein>
    <recommendedName>
        <fullName evidence="6">Peptidase S9 prolyl oligopeptidase catalytic domain-containing protein</fullName>
    </recommendedName>
</protein>
<feature type="chain" id="PRO_5022820929" description="Peptidase S9 prolyl oligopeptidase catalytic domain-containing protein" evidence="3">
    <location>
        <begin position="22"/>
        <end position="562"/>
    </location>
</feature>
<dbReference type="PANTHER" id="PTHR35560:SF3">
    <property type="entry name" value="PEPTIDASE S9 PROLYL OLIGOPEPTIDASE CATALYTIC DOMAIN-CONTAINING PROTEIN"/>
    <property type="match status" value="1"/>
</dbReference>
<dbReference type="SUPFAM" id="SSF53474">
    <property type="entry name" value="alpha/beta-Hydrolases"/>
    <property type="match status" value="1"/>
</dbReference>
<evidence type="ECO:0000256" key="2">
    <source>
        <dbReference type="SAM" id="Phobius"/>
    </source>
</evidence>
<keyword evidence="5" id="KW-1185">Reference proteome</keyword>
<feature type="compositionally biased region" description="Low complexity" evidence="1">
    <location>
        <begin position="21"/>
        <end position="35"/>
    </location>
</feature>
<dbReference type="Gene3D" id="3.40.50.1820">
    <property type="entry name" value="alpha/beta hydrolase"/>
    <property type="match status" value="1"/>
</dbReference>
<dbReference type="PANTHER" id="PTHR35560">
    <property type="entry name" value="BLL0132 PROTEIN"/>
    <property type="match status" value="1"/>
</dbReference>